<dbReference type="PANTHER" id="PTHR42894:SF1">
    <property type="entry name" value="N-(5'-PHOSPHORIBOSYL)ANTHRANILATE ISOMERASE"/>
    <property type="match status" value="1"/>
</dbReference>
<protein>
    <recommendedName>
        <fullName evidence="4 9">N-(5'-phosphoribosyl)anthranilate isomerase</fullName>
        <shortName evidence="9">PRAI</shortName>
        <ecNumber evidence="3 9">5.3.1.24</ecNumber>
    </recommendedName>
</protein>
<dbReference type="Proteomes" id="UP000032702">
    <property type="component" value="Unassembled WGS sequence"/>
</dbReference>
<gene>
    <name evidence="9 11" type="primary">trpF</name>
    <name evidence="11" type="ORF">STIAU_0234</name>
</gene>
<sequence>MGTFLLSSSTEVDALVAEHRRTRTNTLQLVDSLPPGHLQRLREALPGVRLVQVIHVTGPSSLDEALSVAPWVDALLLDSGNPTLAVKELGGTGRVHDWEVSRRIREQASLPVFLAGGLRPENVLEAVRQVGPYGLDICSGLRTDGRLDEDKVSRFFRALDTLAA</sequence>
<evidence type="ECO:0000313" key="11">
    <source>
        <dbReference type="EMBL" id="EAU62192.1"/>
    </source>
</evidence>
<evidence type="ECO:0000256" key="3">
    <source>
        <dbReference type="ARBA" id="ARBA00012572"/>
    </source>
</evidence>
<evidence type="ECO:0000256" key="9">
    <source>
        <dbReference type="HAMAP-Rule" id="MF_00135"/>
    </source>
</evidence>
<keyword evidence="6 9" id="KW-0822">Tryptophan biosynthesis</keyword>
<dbReference type="InterPro" id="IPR011060">
    <property type="entry name" value="RibuloseP-bd_barrel"/>
</dbReference>
<evidence type="ECO:0000256" key="1">
    <source>
        <dbReference type="ARBA" id="ARBA00001164"/>
    </source>
</evidence>
<dbReference type="EC" id="5.3.1.24" evidence="3 9"/>
<evidence type="ECO:0000256" key="6">
    <source>
        <dbReference type="ARBA" id="ARBA00022822"/>
    </source>
</evidence>
<reference evidence="11 12" key="1">
    <citation type="submission" date="2006-04" db="EMBL/GenBank/DDBJ databases">
        <authorList>
            <person name="Nierman W.C."/>
        </authorList>
    </citation>
    <scope>NUCLEOTIDE SEQUENCE [LARGE SCALE GENOMIC DNA]</scope>
    <source>
        <strain evidence="11 12">DW4/3-1</strain>
    </source>
</reference>
<accession>Q08NY6</accession>
<dbReference type="Pfam" id="PF00697">
    <property type="entry name" value="PRAI"/>
    <property type="match status" value="1"/>
</dbReference>
<feature type="domain" description="N-(5'phosphoribosyl) anthranilate isomerase (PRAI)" evidence="10">
    <location>
        <begin position="42"/>
        <end position="157"/>
    </location>
</feature>
<comment type="similarity">
    <text evidence="9">Belongs to the TrpF family.</text>
</comment>
<evidence type="ECO:0000256" key="5">
    <source>
        <dbReference type="ARBA" id="ARBA00022605"/>
    </source>
</evidence>
<comment type="caution">
    <text evidence="11">The sequence shown here is derived from an EMBL/GenBank/DDBJ whole genome shotgun (WGS) entry which is preliminary data.</text>
</comment>
<name>Q08NY6_STIAD</name>
<dbReference type="PANTHER" id="PTHR42894">
    <property type="entry name" value="N-(5'-PHOSPHORIBOSYL)ANTHRANILATE ISOMERASE"/>
    <property type="match status" value="1"/>
</dbReference>
<dbReference type="CDD" id="cd00405">
    <property type="entry name" value="PRAI"/>
    <property type="match status" value="1"/>
</dbReference>
<comment type="catalytic activity">
    <reaction evidence="1 9">
        <text>N-(5-phospho-beta-D-ribosyl)anthranilate = 1-(2-carboxyphenylamino)-1-deoxy-D-ribulose 5-phosphate</text>
        <dbReference type="Rhea" id="RHEA:21540"/>
        <dbReference type="ChEBI" id="CHEBI:18277"/>
        <dbReference type="ChEBI" id="CHEBI:58613"/>
        <dbReference type="EC" id="5.3.1.24"/>
    </reaction>
</comment>
<keyword evidence="8 9" id="KW-0413">Isomerase</keyword>
<evidence type="ECO:0000256" key="4">
    <source>
        <dbReference type="ARBA" id="ARBA00022272"/>
    </source>
</evidence>
<keyword evidence="7 9" id="KW-0057">Aromatic amino acid biosynthesis</keyword>
<organism evidence="11 12">
    <name type="scientific">Stigmatella aurantiaca (strain DW4/3-1)</name>
    <dbReference type="NCBI Taxonomy" id="378806"/>
    <lineage>
        <taxon>Bacteria</taxon>
        <taxon>Pseudomonadati</taxon>
        <taxon>Myxococcota</taxon>
        <taxon>Myxococcia</taxon>
        <taxon>Myxococcales</taxon>
        <taxon>Cystobacterineae</taxon>
        <taxon>Archangiaceae</taxon>
        <taxon>Stigmatella</taxon>
    </lineage>
</organism>
<dbReference type="PATRIC" id="fig|378806.16.peg.950"/>
<proteinExistence type="inferred from homology"/>
<dbReference type="GO" id="GO:0004640">
    <property type="term" value="F:phosphoribosylanthranilate isomerase activity"/>
    <property type="evidence" value="ECO:0007669"/>
    <property type="project" value="UniProtKB-UniRule"/>
</dbReference>
<dbReference type="HAMAP" id="MF_00135">
    <property type="entry name" value="PRAI"/>
    <property type="match status" value="1"/>
</dbReference>
<evidence type="ECO:0000256" key="8">
    <source>
        <dbReference type="ARBA" id="ARBA00023235"/>
    </source>
</evidence>
<evidence type="ECO:0000313" key="12">
    <source>
        <dbReference type="Proteomes" id="UP000032702"/>
    </source>
</evidence>
<dbReference type="SUPFAM" id="SSF51366">
    <property type="entry name" value="Ribulose-phoshate binding barrel"/>
    <property type="match status" value="1"/>
</dbReference>
<dbReference type="Gene3D" id="3.20.20.70">
    <property type="entry name" value="Aldolase class I"/>
    <property type="match status" value="1"/>
</dbReference>
<dbReference type="InterPro" id="IPR013785">
    <property type="entry name" value="Aldolase_TIM"/>
</dbReference>
<evidence type="ECO:0000259" key="10">
    <source>
        <dbReference type="Pfam" id="PF00697"/>
    </source>
</evidence>
<keyword evidence="5 9" id="KW-0028">Amino-acid biosynthesis</keyword>
<dbReference type="InterPro" id="IPR044643">
    <property type="entry name" value="TrpF_fam"/>
</dbReference>
<evidence type="ECO:0000256" key="7">
    <source>
        <dbReference type="ARBA" id="ARBA00023141"/>
    </source>
</evidence>
<dbReference type="UniPathway" id="UPA00035">
    <property type="reaction ID" value="UER00042"/>
</dbReference>
<dbReference type="InterPro" id="IPR001240">
    <property type="entry name" value="PRAI_dom"/>
</dbReference>
<dbReference type="GO" id="GO:0000162">
    <property type="term" value="P:L-tryptophan biosynthetic process"/>
    <property type="evidence" value="ECO:0007669"/>
    <property type="project" value="UniProtKB-UniRule"/>
</dbReference>
<dbReference type="AlphaFoldDB" id="Q08NY6"/>
<evidence type="ECO:0000256" key="2">
    <source>
        <dbReference type="ARBA" id="ARBA00004664"/>
    </source>
</evidence>
<comment type="pathway">
    <text evidence="2 9">Amino-acid biosynthesis; L-tryptophan biosynthesis; L-tryptophan from chorismate: step 3/5.</text>
</comment>
<dbReference type="EMBL" id="AAMD01000261">
    <property type="protein sequence ID" value="EAU62192.1"/>
    <property type="molecule type" value="Genomic_DNA"/>
</dbReference>